<accession>A0ABN2JU40</accession>
<gene>
    <name evidence="2" type="ORF">GCM10009681_07290</name>
</gene>
<evidence type="ECO:0000313" key="3">
    <source>
        <dbReference type="Proteomes" id="UP001500655"/>
    </source>
</evidence>
<name>A0ABN2JU40_9ACTN</name>
<keyword evidence="3" id="KW-1185">Reference proteome</keyword>
<dbReference type="RefSeq" id="WP_344076751.1">
    <property type="nucleotide sequence ID" value="NZ_BAAALS010000002.1"/>
</dbReference>
<dbReference type="EMBL" id="BAAALS010000002">
    <property type="protein sequence ID" value="GAA1739030.1"/>
    <property type="molecule type" value="Genomic_DNA"/>
</dbReference>
<protein>
    <submittedName>
        <fullName evidence="2">Uncharacterized protein</fullName>
    </submittedName>
</protein>
<reference evidence="2 3" key="1">
    <citation type="journal article" date="2019" name="Int. J. Syst. Evol. Microbiol.">
        <title>The Global Catalogue of Microorganisms (GCM) 10K type strain sequencing project: providing services to taxonomists for standard genome sequencing and annotation.</title>
        <authorList>
            <consortium name="The Broad Institute Genomics Platform"/>
            <consortium name="The Broad Institute Genome Sequencing Center for Infectious Disease"/>
            <person name="Wu L."/>
            <person name="Ma J."/>
        </authorList>
    </citation>
    <scope>NUCLEOTIDE SEQUENCE [LARGE SCALE GENOMIC DNA]</scope>
    <source>
        <strain evidence="2 3">JCM 13249</strain>
    </source>
</reference>
<feature type="compositionally biased region" description="Polar residues" evidence="1">
    <location>
        <begin position="1"/>
        <end position="14"/>
    </location>
</feature>
<dbReference type="Proteomes" id="UP001500655">
    <property type="component" value="Unassembled WGS sequence"/>
</dbReference>
<organism evidence="2 3">
    <name type="scientific">Luedemannella helvata</name>
    <dbReference type="NCBI Taxonomy" id="349315"/>
    <lineage>
        <taxon>Bacteria</taxon>
        <taxon>Bacillati</taxon>
        <taxon>Actinomycetota</taxon>
        <taxon>Actinomycetes</taxon>
        <taxon>Micromonosporales</taxon>
        <taxon>Micromonosporaceae</taxon>
        <taxon>Luedemannella</taxon>
    </lineage>
</organism>
<evidence type="ECO:0000313" key="2">
    <source>
        <dbReference type="EMBL" id="GAA1739030.1"/>
    </source>
</evidence>
<comment type="caution">
    <text evidence="2">The sequence shown here is derived from an EMBL/GenBank/DDBJ whole genome shotgun (WGS) entry which is preliminary data.</text>
</comment>
<proteinExistence type="predicted"/>
<sequence>MNDMQVNYQVSGNPHTYDPGATEDLGEITRKIEEHLRRSHPELAGRDHLTEKIADGLLNALAGDNTSIDLGDLS</sequence>
<feature type="region of interest" description="Disordered" evidence="1">
    <location>
        <begin position="1"/>
        <end position="22"/>
    </location>
</feature>
<evidence type="ECO:0000256" key="1">
    <source>
        <dbReference type="SAM" id="MobiDB-lite"/>
    </source>
</evidence>